<feature type="domain" description="Nitroreductase" evidence="1">
    <location>
        <begin position="27"/>
        <end position="181"/>
    </location>
</feature>
<organism evidence="2 3">
    <name type="scientific">Populibacterium corticicola</name>
    <dbReference type="NCBI Taxonomy" id="1812826"/>
    <lineage>
        <taxon>Bacteria</taxon>
        <taxon>Bacillati</taxon>
        <taxon>Actinomycetota</taxon>
        <taxon>Actinomycetes</taxon>
        <taxon>Micrococcales</taxon>
        <taxon>Jonesiaceae</taxon>
        <taxon>Populibacterium</taxon>
    </lineage>
</organism>
<accession>A0ABW5XKX7</accession>
<dbReference type="Pfam" id="PF00881">
    <property type="entry name" value="Nitroreductase"/>
    <property type="match status" value="1"/>
</dbReference>
<keyword evidence="3" id="KW-1185">Reference proteome</keyword>
<dbReference type="InterPro" id="IPR000415">
    <property type="entry name" value="Nitroreductase-like"/>
</dbReference>
<evidence type="ECO:0000313" key="2">
    <source>
        <dbReference type="EMBL" id="MFD2841543.1"/>
    </source>
</evidence>
<protein>
    <submittedName>
        <fullName evidence="2">Malonic semialdehyde reductase</fullName>
        <ecNumber evidence="2">1.1.1.298</ecNumber>
    </submittedName>
</protein>
<keyword evidence="2" id="KW-0560">Oxidoreductase</keyword>
<dbReference type="Proteomes" id="UP001597391">
    <property type="component" value="Unassembled WGS sequence"/>
</dbReference>
<dbReference type="Gene3D" id="3.40.109.10">
    <property type="entry name" value="NADH Oxidase"/>
    <property type="match status" value="1"/>
</dbReference>
<dbReference type="NCBIfam" id="NF003768">
    <property type="entry name" value="PRK05365.1"/>
    <property type="match status" value="1"/>
</dbReference>
<reference evidence="3" key="1">
    <citation type="journal article" date="2019" name="Int. J. Syst. Evol. Microbiol.">
        <title>The Global Catalogue of Microorganisms (GCM) 10K type strain sequencing project: providing services to taxonomists for standard genome sequencing and annotation.</title>
        <authorList>
            <consortium name="The Broad Institute Genomics Platform"/>
            <consortium name="The Broad Institute Genome Sequencing Center for Infectious Disease"/>
            <person name="Wu L."/>
            <person name="Ma J."/>
        </authorList>
    </citation>
    <scope>NUCLEOTIDE SEQUENCE [LARGE SCALE GENOMIC DNA]</scope>
    <source>
        <strain evidence="3">KCTC 33576</strain>
    </source>
</reference>
<evidence type="ECO:0000259" key="1">
    <source>
        <dbReference type="Pfam" id="PF00881"/>
    </source>
</evidence>
<dbReference type="SUPFAM" id="SSF55469">
    <property type="entry name" value="FMN-dependent nitroreductase-like"/>
    <property type="match status" value="1"/>
</dbReference>
<dbReference type="EMBL" id="JBHUOP010000006">
    <property type="protein sequence ID" value="MFD2841543.1"/>
    <property type="molecule type" value="Genomic_DNA"/>
</dbReference>
<dbReference type="InterPro" id="IPR029479">
    <property type="entry name" value="Nitroreductase"/>
</dbReference>
<comment type="caution">
    <text evidence="2">The sequence shown here is derived from an EMBL/GenBank/DDBJ whole genome shotgun (WGS) entry which is preliminary data.</text>
</comment>
<dbReference type="InterPro" id="IPR050461">
    <property type="entry name" value="Nitroreductase_HadB/RutE"/>
</dbReference>
<name>A0ABW5XKX7_9MICO</name>
<dbReference type="EC" id="1.1.1.298" evidence="2"/>
<sequence length="203" mass="22135">MTLAPQTLASLTEDQLALLFDEAHTAHAFTDEEVGQNLADKVYELIKWAPTSMNNQPLRITWVRSEQARGALVDAMNDGNKDKTAAAPLVAILSADANWFEHFGTFAPWAEERRAFFESNPQAAAKMANNNAHIQAGYFILAVRALGLAAGPMGGFNAAKLDEHFNADNGHKSFLVVNVGYPAQDAFRPRGGRLDPEIAVRTL</sequence>
<evidence type="ECO:0000313" key="3">
    <source>
        <dbReference type="Proteomes" id="UP001597391"/>
    </source>
</evidence>
<dbReference type="PANTHER" id="PTHR43543:SF1">
    <property type="entry name" value="MALONIC SEMIALDEHYDE REDUCTASE RUTE-RELATED"/>
    <property type="match status" value="1"/>
</dbReference>
<gene>
    <name evidence="2" type="ORF">ACFSYH_13335</name>
</gene>
<dbReference type="RefSeq" id="WP_377467641.1">
    <property type="nucleotide sequence ID" value="NZ_JBHUOP010000006.1"/>
</dbReference>
<dbReference type="GO" id="GO:0035527">
    <property type="term" value="F:3-hydroxypropionate dehydrogenase (NADP+) activity"/>
    <property type="evidence" value="ECO:0007669"/>
    <property type="project" value="UniProtKB-EC"/>
</dbReference>
<proteinExistence type="predicted"/>
<dbReference type="PANTHER" id="PTHR43543">
    <property type="entry name" value="MALONIC SEMIALDEHYDE REDUCTASE RUTE-RELATED"/>
    <property type="match status" value="1"/>
</dbReference>